<dbReference type="EMBL" id="JAUEPT010000118">
    <property type="protein sequence ID" value="KAK0431264.1"/>
    <property type="molecule type" value="Genomic_DNA"/>
</dbReference>
<sequence>MPSCFPANFGVLLFGIGQLEGKSSFSSLSGHKVGYDMKGRTHRVSEALNEQEKVMPLCLALLASRRQTVYPCFSSILHTQTPPNNAQETPHGDPQLVKSTTAYSSRQQQKPTSQSLDIKQHLIESKGNDALDYEELGPLMFRWFFAGLFYAVVTIFVVQTSPNLQGQALLFERAAVQAAGLFSSISVAEPTTAQATATSSLTVPARNGSLVPRYTLNLTPFTPHYLIRWSTHESPVMTLFAVLTKQGLLSLRQFRYKGLERRTPRNCHQFHVPSFALQGSEYEVVLKNTIQREPDLLWVADVRKNDGSSWGCAGPASLLTRRVLVSQNISLCRGARV</sequence>
<feature type="region of interest" description="Disordered" evidence="1">
    <location>
        <begin position="81"/>
        <end position="116"/>
    </location>
</feature>
<organism evidence="2 3">
    <name type="scientific">Armillaria borealis</name>
    <dbReference type="NCBI Taxonomy" id="47425"/>
    <lineage>
        <taxon>Eukaryota</taxon>
        <taxon>Fungi</taxon>
        <taxon>Dikarya</taxon>
        <taxon>Basidiomycota</taxon>
        <taxon>Agaricomycotina</taxon>
        <taxon>Agaricomycetes</taxon>
        <taxon>Agaricomycetidae</taxon>
        <taxon>Agaricales</taxon>
        <taxon>Marasmiineae</taxon>
        <taxon>Physalacriaceae</taxon>
        <taxon>Armillaria</taxon>
    </lineage>
</organism>
<feature type="compositionally biased region" description="Polar residues" evidence="1">
    <location>
        <begin position="97"/>
        <end position="116"/>
    </location>
</feature>
<evidence type="ECO:0000256" key="1">
    <source>
        <dbReference type="SAM" id="MobiDB-lite"/>
    </source>
</evidence>
<protein>
    <submittedName>
        <fullName evidence="2">Uncharacterized protein</fullName>
    </submittedName>
</protein>
<name>A0AA39IWW9_9AGAR</name>
<evidence type="ECO:0000313" key="2">
    <source>
        <dbReference type="EMBL" id="KAK0431264.1"/>
    </source>
</evidence>
<comment type="caution">
    <text evidence="2">The sequence shown here is derived from an EMBL/GenBank/DDBJ whole genome shotgun (WGS) entry which is preliminary data.</text>
</comment>
<evidence type="ECO:0000313" key="3">
    <source>
        <dbReference type="Proteomes" id="UP001175226"/>
    </source>
</evidence>
<reference evidence="2" key="1">
    <citation type="submission" date="2023-06" db="EMBL/GenBank/DDBJ databases">
        <authorList>
            <consortium name="Lawrence Berkeley National Laboratory"/>
            <person name="Ahrendt S."/>
            <person name="Sahu N."/>
            <person name="Indic B."/>
            <person name="Wong-Bajracharya J."/>
            <person name="Merenyi Z."/>
            <person name="Ke H.-M."/>
            <person name="Monk M."/>
            <person name="Kocsube S."/>
            <person name="Drula E."/>
            <person name="Lipzen A."/>
            <person name="Balint B."/>
            <person name="Henrissat B."/>
            <person name="Andreopoulos B."/>
            <person name="Martin F.M."/>
            <person name="Harder C.B."/>
            <person name="Rigling D."/>
            <person name="Ford K.L."/>
            <person name="Foster G.D."/>
            <person name="Pangilinan J."/>
            <person name="Papanicolaou A."/>
            <person name="Barry K."/>
            <person name="LaButti K."/>
            <person name="Viragh M."/>
            <person name="Koriabine M."/>
            <person name="Yan M."/>
            <person name="Riley R."/>
            <person name="Champramary S."/>
            <person name="Plett K.L."/>
            <person name="Tsai I.J."/>
            <person name="Slot J."/>
            <person name="Sipos G."/>
            <person name="Plett J."/>
            <person name="Nagy L.G."/>
            <person name="Grigoriev I.V."/>
        </authorList>
    </citation>
    <scope>NUCLEOTIDE SEQUENCE</scope>
    <source>
        <strain evidence="2">FPL87.14</strain>
    </source>
</reference>
<proteinExistence type="predicted"/>
<accession>A0AA39IWW9</accession>
<dbReference type="Proteomes" id="UP001175226">
    <property type="component" value="Unassembled WGS sequence"/>
</dbReference>
<dbReference type="AlphaFoldDB" id="A0AA39IWW9"/>
<keyword evidence="3" id="KW-1185">Reference proteome</keyword>
<gene>
    <name evidence="2" type="ORF">EV421DRAFT_1743249</name>
</gene>